<proteinExistence type="predicted"/>
<name>A0A9E2SF65_9BACT</name>
<dbReference type="RefSeq" id="WP_217792850.1">
    <property type="nucleotide sequence ID" value="NZ_JAHSPG010000014.1"/>
</dbReference>
<feature type="domain" description="DUF5013" evidence="2">
    <location>
        <begin position="369"/>
        <end position="517"/>
    </location>
</feature>
<dbReference type="EMBL" id="JAHSPG010000014">
    <property type="protein sequence ID" value="MBV4359020.1"/>
    <property type="molecule type" value="Genomic_DNA"/>
</dbReference>
<feature type="signal peptide" evidence="1">
    <location>
        <begin position="1"/>
        <end position="23"/>
    </location>
</feature>
<evidence type="ECO:0000259" key="2">
    <source>
        <dbReference type="Pfam" id="PF16405"/>
    </source>
</evidence>
<reference evidence="3" key="1">
    <citation type="submission" date="2021-06" db="EMBL/GenBank/DDBJ databases">
        <authorList>
            <person name="Huq M.A."/>
        </authorList>
    </citation>
    <scope>NUCLEOTIDE SEQUENCE</scope>
    <source>
        <strain evidence="3">MAH-26</strain>
    </source>
</reference>
<dbReference type="AlphaFoldDB" id="A0A9E2SF65"/>
<sequence>MKLINKIIPAVAALLLGCVGFNACQKADSAKQYGASMLYMPQAVAQSGSASINYPVPAGTDSSSFNYVLDPANGKIQVRLGAALSGYSSLGYSVDVQVANDTIAKLYAAGTLDPATYVIMPESMYALPSKLTVEQGKMFGAFYLTVDAAQLKSGAYTGKTLILGVKIANPTNYNVNAAENTTLVMLNVNDMLNAFQRIYMPQASAKYIVPTGGDPTTYNYTVDVANNKVNVKLSAATGTVVNGTLKNKVNASAYTVDIAVNNDTIQKMLTAGTLNPATDILMPASLYTLPSQLSVPAGQIDGAGFSLSLDIAQLKSVAYRDKNLVLAVKIANPSAYDLNPALSTTIISVNINELVMGPANDVSALYITNNVSPFKNSGLKPGQTRWGNLTGWTANAALMSHAGFGGYGSDGDGQLIDLEAGWGEPAIPNGKLYQTVTLPAGTYSVDVTWIWASILWAPDAGNGSAYVVVAPGADLPDYNNVEGNSSIYYYKFDKSIAKGTVKKVVFTLTQPTQVSLGFVVNYPGTASGQGFKVSSFKLNNYPKSL</sequence>
<dbReference type="PROSITE" id="PS51257">
    <property type="entry name" value="PROKAR_LIPOPROTEIN"/>
    <property type="match status" value="1"/>
</dbReference>
<comment type="caution">
    <text evidence="3">The sequence shown here is derived from an EMBL/GenBank/DDBJ whole genome shotgun (WGS) entry which is preliminary data.</text>
</comment>
<dbReference type="Pfam" id="PF16405">
    <property type="entry name" value="DUF5013"/>
    <property type="match status" value="1"/>
</dbReference>
<dbReference type="Proteomes" id="UP000812270">
    <property type="component" value="Unassembled WGS sequence"/>
</dbReference>
<evidence type="ECO:0000256" key="1">
    <source>
        <dbReference type="SAM" id="SignalP"/>
    </source>
</evidence>
<dbReference type="InterPro" id="IPR032181">
    <property type="entry name" value="DUF5013"/>
</dbReference>
<protein>
    <submittedName>
        <fullName evidence="3">DUF5013 domain-containing protein</fullName>
    </submittedName>
</protein>
<organism evidence="3 4">
    <name type="scientific">Pinibacter aurantiacus</name>
    <dbReference type="NCBI Taxonomy" id="2851599"/>
    <lineage>
        <taxon>Bacteria</taxon>
        <taxon>Pseudomonadati</taxon>
        <taxon>Bacteroidota</taxon>
        <taxon>Chitinophagia</taxon>
        <taxon>Chitinophagales</taxon>
        <taxon>Chitinophagaceae</taxon>
        <taxon>Pinibacter</taxon>
    </lineage>
</organism>
<keyword evidence="4" id="KW-1185">Reference proteome</keyword>
<accession>A0A9E2SF65</accession>
<gene>
    <name evidence="3" type="ORF">KTO63_17765</name>
</gene>
<evidence type="ECO:0000313" key="4">
    <source>
        <dbReference type="Proteomes" id="UP000812270"/>
    </source>
</evidence>
<feature type="chain" id="PRO_5039265594" evidence="1">
    <location>
        <begin position="24"/>
        <end position="545"/>
    </location>
</feature>
<evidence type="ECO:0000313" key="3">
    <source>
        <dbReference type="EMBL" id="MBV4359020.1"/>
    </source>
</evidence>
<keyword evidence="1" id="KW-0732">Signal</keyword>